<gene>
    <name evidence="14" type="ORF">M501DRAFT_451085</name>
</gene>
<comment type="caution">
    <text evidence="14">The sequence shown here is derived from an EMBL/GenBank/DDBJ whole genome shotgun (WGS) entry which is preliminary data.</text>
</comment>
<dbReference type="SUPFAM" id="SSF51445">
    <property type="entry name" value="(Trans)glycosidases"/>
    <property type="match status" value="1"/>
</dbReference>
<dbReference type="InterPro" id="IPR008979">
    <property type="entry name" value="Galactose-bd-like_sf"/>
</dbReference>
<keyword evidence="5" id="KW-0119">Carbohydrate metabolism</keyword>
<evidence type="ECO:0000256" key="4">
    <source>
        <dbReference type="ARBA" id="ARBA00022801"/>
    </source>
</evidence>
<evidence type="ECO:0000256" key="6">
    <source>
        <dbReference type="ARBA" id="ARBA00023295"/>
    </source>
</evidence>
<dbReference type="Gene3D" id="2.60.120.260">
    <property type="entry name" value="Galactose-binding domain-like"/>
    <property type="match status" value="1"/>
</dbReference>
<dbReference type="FunFam" id="3.20.20.80:FF:000050">
    <property type="entry name" value="Beta-mannosidase B"/>
    <property type="match status" value="1"/>
</dbReference>
<dbReference type="InterPro" id="IPR041447">
    <property type="entry name" value="Mannosidase_ig"/>
</dbReference>
<evidence type="ECO:0000256" key="10">
    <source>
        <dbReference type="ARBA" id="ARBA00041614"/>
    </source>
</evidence>
<dbReference type="EC" id="3.2.1.25" evidence="3"/>
<keyword evidence="6" id="KW-0326">Glycosidase</keyword>
<dbReference type="InterPro" id="IPR036156">
    <property type="entry name" value="Beta-gal/glucu_dom_sf"/>
</dbReference>
<evidence type="ECO:0000256" key="5">
    <source>
        <dbReference type="ARBA" id="ARBA00023277"/>
    </source>
</evidence>
<comment type="pathway">
    <text evidence="2">Glycan metabolism; N-glycan degradation.</text>
</comment>
<dbReference type="InterPro" id="IPR013783">
    <property type="entry name" value="Ig-like_fold"/>
</dbReference>
<sequence length="855" mass="98036">MALRRTELKQFKWGEMNSHQWVDTTIPTNIHLDLLAAGRIPDPFVGMNEKDVQWVHDKDWIYSCEFPGTPQDGQYADLVFEGLDTYAVVKLNGIEILKSENMFIPYRVPIAHILKPMNHLEIQFMSAIRVGKEMEKKSGKMICWNGHSSRIYTRKAQYHYGWDWGPSLVTCGPWKPISLEQYNTRIARFDIHYELSKDFRTATIKFEVELAGDTKDRKVVVSIITPKGEEIGLITVHSNVLLLQITKISNPELWYPHTHGNQPLWPMTVTVTSTVDDTIQDTVTKRIGFRRIELIQTPIPKGSKFKFDEGNTFYFTCNEIPIFMGGSNWIPGDNFLPRMTPTRYESWIDLVVRGNQSMLRVWGGGIYEDDAFYEQCDKRGVLVWQDFLFACGQYSGASSLLDSVSNEAIANINRLKWHPSLAIMAGNNEDYQVASEALHHDMTSPEDTWLSSTFPARYIYEKLLPNLVKRYAPGLIYWPGSPWGGEDNNTDRTVGDIHVWNVSSGLLVPYQRYPDLVGRFVSEFGMLSCPHIETVKTFFGDSKDFHPQSQEMEFHCRATSQEKRVFTTISEQFRFSSFDLESFIYLTQLLQSEAMGWAFRGWRRAFEGRECGGALVWQTNDSWPVTSWAIIDHFQRPKPAYYTIARALTPLAIGIVRTRIDKPKWNDIHEALCNSKSDAGLKGVNNHSSPHVYPLRRSSFAVWIANATTKKRVCTIEVRYIDIATGKRVRYFKMEQVEAKPTGTTEVCVFECPEDSPTVLAARLVDEDGRLIAREMDWPQPLKHITFPHRGLQVIQTGEELMIRTEKPVKGLVFLNDGVQWSDNCLDVAPDDEQRVTAQGLTGDVKYRFYGQDDK</sequence>
<dbReference type="InterPro" id="IPR054593">
    <property type="entry name" value="Beta-mannosidase-like_N2"/>
</dbReference>
<keyword evidence="15" id="KW-1185">Reference proteome</keyword>
<dbReference type="OrthoDB" id="2866996at2759"/>
<proteinExistence type="inferred from homology"/>
<protein>
    <recommendedName>
        <fullName evidence="9">Beta-mannosidase B</fullName>
        <ecNumber evidence="3">3.2.1.25</ecNumber>
    </recommendedName>
    <alternativeName>
        <fullName evidence="10">Mannanase B</fullName>
    </alternativeName>
</protein>
<dbReference type="PANTHER" id="PTHR43730">
    <property type="entry name" value="BETA-MANNOSIDASE"/>
    <property type="match status" value="1"/>
</dbReference>
<organism evidence="14 15">
    <name type="scientific">Patellaria atrata CBS 101060</name>
    <dbReference type="NCBI Taxonomy" id="1346257"/>
    <lineage>
        <taxon>Eukaryota</taxon>
        <taxon>Fungi</taxon>
        <taxon>Dikarya</taxon>
        <taxon>Ascomycota</taxon>
        <taxon>Pezizomycotina</taxon>
        <taxon>Dothideomycetes</taxon>
        <taxon>Dothideomycetes incertae sedis</taxon>
        <taxon>Patellariales</taxon>
        <taxon>Patellariaceae</taxon>
        <taxon>Patellaria</taxon>
    </lineage>
</organism>
<feature type="domain" description="Mannosidase Ig/CBM-like" evidence="12">
    <location>
        <begin position="699"/>
        <end position="784"/>
    </location>
</feature>
<dbReference type="Pfam" id="PF17786">
    <property type="entry name" value="Mannosidase_ig"/>
    <property type="match status" value="1"/>
</dbReference>
<dbReference type="GO" id="GO:0006516">
    <property type="term" value="P:glycoprotein catabolic process"/>
    <property type="evidence" value="ECO:0007669"/>
    <property type="project" value="TreeGrafter"/>
</dbReference>
<feature type="domain" description="Glycoside hydrolase family 2 immunoglobulin-like beta-sandwich" evidence="11">
    <location>
        <begin position="184"/>
        <end position="290"/>
    </location>
</feature>
<dbReference type="Gene3D" id="3.20.20.80">
    <property type="entry name" value="Glycosidases"/>
    <property type="match status" value="1"/>
</dbReference>
<evidence type="ECO:0000256" key="9">
    <source>
        <dbReference type="ARBA" id="ARBA00041069"/>
    </source>
</evidence>
<reference evidence="14" key="1">
    <citation type="journal article" date="2020" name="Stud. Mycol.">
        <title>101 Dothideomycetes genomes: a test case for predicting lifestyles and emergence of pathogens.</title>
        <authorList>
            <person name="Haridas S."/>
            <person name="Albert R."/>
            <person name="Binder M."/>
            <person name="Bloem J."/>
            <person name="Labutti K."/>
            <person name="Salamov A."/>
            <person name="Andreopoulos B."/>
            <person name="Baker S."/>
            <person name="Barry K."/>
            <person name="Bills G."/>
            <person name="Bluhm B."/>
            <person name="Cannon C."/>
            <person name="Castanera R."/>
            <person name="Culley D."/>
            <person name="Daum C."/>
            <person name="Ezra D."/>
            <person name="Gonzalez J."/>
            <person name="Henrissat B."/>
            <person name="Kuo A."/>
            <person name="Liang C."/>
            <person name="Lipzen A."/>
            <person name="Lutzoni F."/>
            <person name="Magnuson J."/>
            <person name="Mondo S."/>
            <person name="Nolan M."/>
            <person name="Ohm R."/>
            <person name="Pangilinan J."/>
            <person name="Park H.-J."/>
            <person name="Ramirez L."/>
            <person name="Alfaro M."/>
            <person name="Sun H."/>
            <person name="Tritt A."/>
            <person name="Yoshinaga Y."/>
            <person name="Zwiers L.-H."/>
            <person name="Turgeon B."/>
            <person name="Goodwin S."/>
            <person name="Spatafora J."/>
            <person name="Crous P."/>
            <person name="Grigoriev I."/>
        </authorList>
    </citation>
    <scope>NUCLEOTIDE SEQUENCE</scope>
    <source>
        <strain evidence="14">CBS 101060</strain>
    </source>
</reference>
<evidence type="ECO:0000256" key="1">
    <source>
        <dbReference type="ARBA" id="ARBA00000829"/>
    </source>
</evidence>
<evidence type="ECO:0000259" key="12">
    <source>
        <dbReference type="Pfam" id="PF17786"/>
    </source>
</evidence>
<comment type="similarity">
    <text evidence="8">Belongs to the glycosyl hydrolase 2 family. Beta-mannosidase B subfamily.</text>
</comment>
<dbReference type="InterPro" id="IPR050887">
    <property type="entry name" value="Beta-mannosidase_GH2"/>
</dbReference>
<evidence type="ECO:0000256" key="2">
    <source>
        <dbReference type="ARBA" id="ARBA00004740"/>
    </source>
</evidence>
<feature type="domain" description="Beta-mannosidase-like galactose-binding" evidence="13">
    <location>
        <begin position="17"/>
        <end position="175"/>
    </location>
</feature>
<name>A0A9P4S517_9PEZI</name>
<dbReference type="InterPro" id="IPR006102">
    <property type="entry name" value="Ig-like_GH2"/>
</dbReference>
<evidence type="ECO:0000256" key="7">
    <source>
        <dbReference type="ARBA" id="ARBA00023326"/>
    </source>
</evidence>
<evidence type="ECO:0000259" key="13">
    <source>
        <dbReference type="Pfam" id="PF22666"/>
    </source>
</evidence>
<dbReference type="SUPFAM" id="SSF49785">
    <property type="entry name" value="Galactose-binding domain-like"/>
    <property type="match status" value="1"/>
</dbReference>
<dbReference type="AlphaFoldDB" id="A0A9P4S517"/>
<evidence type="ECO:0000259" key="11">
    <source>
        <dbReference type="Pfam" id="PF00703"/>
    </source>
</evidence>
<dbReference type="Proteomes" id="UP000799429">
    <property type="component" value="Unassembled WGS sequence"/>
</dbReference>
<dbReference type="GO" id="GO:0000272">
    <property type="term" value="P:polysaccharide catabolic process"/>
    <property type="evidence" value="ECO:0007669"/>
    <property type="project" value="UniProtKB-KW"/>
</dbReference>
<dbReference type="SUPFAM" id="SSF49303">
    <property type="entry name" value="beta-Galactosidase/glucuronidase domain"/>
    <property type="match status" value="2"/>
</dbReference>
<dbReference type="Gene3D" id="2.60.40.10">
    <property type="entry name" value="Immunoglobulins"/>
    <property type="match status" value="1"/>
</dbReference>
<keyword evidence="7" id="KW-0624">Polysaccharide degradation</keyword>
<evidence type="ECO:0000313" key="15">
    <source>
        <dbReference type="Proteomes" id="UP000799429"/>
    </source>
</evidence>
<dbReference type="EMBL" id="MU006109">
    <property type="protein sequence ID" value="KAF2835387.1"/>
    <property type="molecule type" value="Genomic_DNA"/>
</dbReference>
<evidence type="ECO:0000256" key="3">
    <source>
        <dbReference type="ARBA" id="ARBA00012754"/>
    </source>
</evidence>
<dbReference type="GO" id="GO:0004567">
    <property type="term" value="F:beta-mannosidase activity"/>
    <property type="evidence" value="ECO:0007669"/>
    <property type="project" value="UniProtKB-EC"/>
</dbReference>
<comment type="catalytic activity">
    <reaction evidence="1">
        <text>Hydrolysis of terminal, non-reducing beta-D-mannose residues in beta-D-mannosides.</text>
        <dbReference type="EC" id="3.2.1.25"/>
    </reaction>
</comment>
<accession>A0A9P4S517</accession>
<dbReference type="PANTHER" id="PTHR43730:SF1">
    <property type="entry name" value="BETA-MANNOSIDASE"/>
    <property type="match status" value="1"/>
</dbReference>
<evidence type="ECO:0000256" key="8">
    <source>
        <dbReference type="ARBA" id="ARBA00038429"/>
    </source>
</evidence>
<keyword evidence="4 14" id="KW-0378">Hydrolase</keyword>
<dbReference type="Pfam" id="PF00703">
    <property type="entry name" value="Glyco_hydro_2"/>
    <property type="match status" value="1"/>
</dbReference>
<dbReference type="Pfam" id="PF22666">
    <property type="entry name" value="Glyco_hydro_2_N2"/>
    <property type="match status" value="1"/>
</dbReference>
<dbReference type="InterPro" id="IPR017853">
    <property type="entry name" value="GH"/>
</dbReference>
<evidence type="ECO:0000313" key="14">
    <source>
        <dbReference type="EMBL" id="KAF2835387.1"/>
    </source>
</evidence>